<evidence type="ECO:0000256" key="1">
    <source>
        <dbReference type="SAM" id="Coils"/>
    </source>
</evidence>
<evidence type="ECO:0000313" key="2">
    <source>
        <dbReference type="EMBL" id="MFD2214555.1"/>
    </source>
</evidence>
<sequence length="86" mass="10137">MKIQLIHSDVMDKLDEVQKAIENVKLEDVPVSLLGENYLTYTIEWKEREQNIIRLINDYMKELEKNVADTKINITAMKDQDEAITR</sequence>
<organism evidence="2 3">
    <name type="scientific">Metabacillus endolithicus</name>
    <dbReference type="NCBI Taxonomy" id="1535204"/>
    <lineage>
        <taxon>Bacteria</taxon>
        <taxon>Bacillati</taxon>
        <taxon>Bacillota</taxon>
        <taxon>Bacilli</taxon>
        <taxon>Bacillales</taxon>
        <taxon>Bacillaceae</taxon>
        <taxon>Metabacillus</taxon>
    </lineage>
</organism>
<reference evidence="3" key="1">
    <citation type="journal article" date="2019" name="Int. J. Syst. Evol. Microbiol.">
        <title>The Global Catalogue of Microorganisms (GCM) 10K type strain sequencing project: providing services to taxonomists for standard genome sequencing and annotation.</title>
        <authorList>
            <consortium name="The Broad Institute Genomics Platform"/>
            <consortium name="The Broad Institute Genome Sequencing Center for Infectious Disease"/>
            <person name="Wu L."/>
            <person name="Ma J."/>
        </authorList>
    </citation>
    <scope>NUCLEOTIDE SEQUENCE [LARGE SCALE GENOMIC DNA]</scope>
    <source>
        <strain evidence="3">CGMCC 1.15474</strain>
    </source>
</reference>
<keyword evidence="1" id="KW-0175">Coiled coil</keyword>
<protein>
    <submittedName>
        <fullName evidence="2">DUF5344 family protein</fullName>
    </submittedName>
</protein>
<accession>A0ABW5BZX3</accession>
<comment type="caution">
    <text evidence="2">The sequence shown here is derived from an EMBL/GenBank/DDBJ whole genome shotgun (WGS) entry which is preliminary data.</text>
</comment>
<keyword evidence="3" id="KW-1185">Reference proteome</keyword>
<feature type="coiled-coil region" evidence="1">
    <location>
        <begin position="7"/>
        <end position="80"/>
    </location>
</feature>
<gene>
    <name evidence="2" type="ORF">ACFSKK_12760</name>
</gene>
<dbReference type="Pfam" id="PF17279">
    <property type="entry name" value="DUF5344"/>
    <property type="match status" value="1"/>
</dbReference>
<proteinExistence type="predicted"/>
<evidence type="ECO:0000313" key="3">
    <source>
        <dbReference type="Proteomes" id="UP001597318"/>
    </source>
</evidence>
<name>A0ABW5BZX3_9BACI</name>
<dbReference type="InterPro" id="IPR046318">
    <property type="entry name" value="DUF5344"/>
</dbReference>
<dbReference type="Proteomes" id="UP001597318">
    <property type="component" value="Unassembled WGS sequence"/>
</dbReference>
<dbReference type="EMBL" id="JBHUIK010000002">
    <property type="protein sequence ID" value="MFD2214555.1"/>
    <property type="molecule type" value="Genomic_DNA"/>
</dbReference>
<dbReference type="RefSeq" id="WP_247343451.1">
    <property type="nucleotide sequence ID" value="NZ_CP095550.1"/>
</dbReference>